<dbReference type="OMA" id="KNWENTF"/>
<evidence type="ECO:0000313" key="12">
    <source>
        <dbReference type="Proteomes" id="UP000002036"/>
    </source>
</evidence>
<dbReference type="GO" id="GO:0005789">
    <property type="term" value="C:endoplasmic reticulum membrane"/>
    <property type="evidence" value="ECO:0007669"/>
    <property type="project" value="UniProtKB-SubCell"/>
</dbReference>
<evidence type="ECO:0000313" key="11">
    <source>
        <dbReference type="EMBL" id="CAR22613.1"/>
    </source>
</evidence>
<accession>C5DGS1</accession>
<evidence type="ECO:0000256" key="2">
    <source>
        <dbReference type="ARBA" id="ARBA00010794"/>
    </source>
</evidence>
<evidence type="ECO:0000256" key="5">
    <source>
        <dbReference type="ARBA" id="ARBA00022692"/>
    </source>
</evidence>
<keyword evidence="12" id="KW-1185">Reference proteome</keyword>
<dbReference type="InParanoid" id="C5DGS1"/>
<feature type="transmembrane region" description="Helical" evidence="10">
    <location>
        <begin position="61"/>
        <end position="76"/>
    </location>
</feature>
<dbReference type="RefSeq" id="XP_002553051.1">
    <property type="nucleotide sequence ID" value="XM_002553005.1"/>
</dbReference>
<gene>
    <name evidence="11" type="ordered locus">KLTH0D07634g</name>
</gene>
<keyword evidence="7" id="KW-0256">Endoplasmic reticulum</keyword>
<feature type="transmembrane region" description="Helical" evidence="10">
    <location>
        <begin position="283"/>
        <end position="303"/>
    </location>
</feature>
<keyword evidence="5 10" id="KW-0812">Transmembrane</keyword>
<dbReference type="EC" id="2.7.1.108" evidence="3"/>
<dbReference type="GO" id="GO:0043048">
    <property type="term" value="P:dolichyl monophosphate biosynthetic process"/>
    <property type="evidence" value="ECO:0007669"/>
    <property type="project" value="TreeGrafter"/>
</dbReference>
<dbReference type="KEGG" id="lth:KLTH0D07634g"/>
<dbReference type="HOGENOM" id="CLU_031307_0_0_1"/>
<feature type="transmembrane region" description="Helical" evidence="10">
    <location>
        <begin position="243"/>
        <end position="263"/>
    </location>
</feature>
<keyword evidence="4" id="KW-0808">Transferase</keyword>
<dbReference type="InterPro" id="IPR032974">
    <property type="entry name" value="Polypren_kinase"/>
</dbReference>
<evidence type="ECO:0000256" key="6">
    <source>
        <dbReference type="ARBA" id="ARBA00022777"/>
    </source>
</evidence>
<organism evidence="11 12">
    <name type="scientific">Lachancea thermotolerans (strain ATCC 56472 / CBS 6340 / NRRL Y-8284)</name>
    <name type="common">Yeast</name>
    <name type="synonym">Kluyveromyces thermotolerans</name>
    <dbReference type="NCBI Taxonomy" id="559295"/>
    <lineage>
        <taxon>Eukaryota</taxon>
        <taxon>Fungi</taxon>
        <taxon>Dikarya</taxon>
        <taxon>Ascomycota</taxon>
        <taxon>Saccharomycotina</taxon>
        <taxon>Saccharomycetes</taxon>
        <taxon>Saccharomycetales</taxon>
        <taxon>Saccharomycetaceae</taxon>
        <taxon>Lachancea</taxon>
    </lineage>
</organism>
<sequence>MEKQSAQDRERIQKLNEGYSPIHAFLKPEKVIQLMMLGSTIHLVVAKFLQNEAGAKLQNSLLVTSVAIFVGFWVSYRTRVANNGTWGSPLQPIATFVPDFNVVYLMYLPTLFSLIFAREVTIVNLVMSFNCTDLPVAMKLPVQAIFVLLNDEYQQNRTKNLKAIFINWVFASLIERIGQLRSFDRVDSNLFSICLTNVLFLLNRSSLHFQILHNVLKGFMVAISVNYLLSFITRKLNQYLRSVILLTSFIVVFPLTILCSFEVEGQNPAGWLFRYILSDSTRVKIIVGWLGCLLLLVPNIMIFQSKFSLDTSRKLWHFIILVLVVPPLHQDPEFVKIALAGTIVLFLSVEYLRYLKLAPFGEFFDSKLRSFADFRDDRGPIIISYIYLIIGIATPILINGSLVGVISLGVGDSLASIVGYRWGRHRWPGTSKTLEGTLAFITATSSCSLALKNFNNSFQDLSNAKLIMTCILSGILEGNSVLNDNILVPAFMLIVREGLK</sequence>
<comment type="similarity">
    <text evidence="2">Belongs to the polyprenol kinase family.</text>
</comment>
<comment type="subcellular location">
    <subcellularLocation>
        <location evidence="1">Endoplasmic reticulum membrane</location>
        <topology evidence="1">Multi-pass membrane protein</topology>
    </subcellularLocation>
</comment>
<keyword evidence="9 10" id="KW-0472">Membrane</keyword>
<dbReference type="PANTHER" id="PTHR13205">
    <property type="entry name" value="TRANSMEMBRANE PROTEIN 15-RELATED"/>
    <property type="match status" value="1"/>
</dbReference>
<feature type="transmembrane region" description="Helical" evidence="10">
    <location>
        <begin position="211"/>
        <end position="231"/>
    </location>
</feature>
<keyword evidence="6" id="KW-0418">Kinase</keyword>
<evidence type="ECO:0000256" key="7">
    <source>
        <dbReference type="ARBA" id="ARBA00022824"/>
    </source>
</evidence>
<reference evidence="11 12" key="1">
    <citation type="journal article" date="2009" name="Genome Res.">
        <title>Comparative genomics of protoploid Saccharomycetaceae.</title>
        <authorList>
            <consortium name="The Genolevures Consortium"/>
            <person name="Souciet J.-L."/>
            <person name="Dujon B."/>
            <person name="Gaillardin C."/>
            <person name="Johnston M."/>
            <person name="Baret P.V."/>
            <person name="Cliften P."/>
            <person name="Sherman D.J."/>
            <person name="Weissenbach J."/>
            <person name="Westhof E."/>
            <person name="Wincker P."/>
            <person name="Jubin C."/>
            <person name="Poulain J."/>
            <person name="Barbe V."/>
            <person name="Segurens B."/>
            <person name="Artiguenave F."/>
            <person name="Anthouard V."/>
            <person name="Vacherie B."/>
            <person name="Val M.-E."/>
            <person name="Fulton R.S."/>
            <person name="Minx P."/>
            <person name="Wilson R."/>
            <person name="Durrens P."/>
            <person name="Jean G."/>
            <person name="Marck C."/>
            <person name="Martin T."/>
            <person name="Nikolski M."/>
            <person name="Rolland T."/>
            <person name="Seret M.-L."/>
            <person name="Casaregola S."/>
            <person name="Despons L."/>
            <person name="Fairhead C."/>
            <person name="Fischer G."/>
            <person name="Lafontaine I."/>
            <person name="Leh V."/>
            <person name="Lemaire M."/>
            <person name="de Montigny J."/>
            <person name="Neuveglise C."/>
            <person name="Thierry A."/>
            <person name="Blanc-Lenfle I."/>
            <person name="Bleykasten C."/>
            <person name="Diffels J."/>
            <person name="Fritsch E."/>
            <person name="Frangeul L."/>
            <person name="Goeffon A."/>
            <person name="Jauniaux N."/>
            <person name="Kachouri-Lafond R."/>
            <person name="Payen C."/>
            <person name="Potier S."/>
            <person name="Pribylova L."/>
            <person name="Ozanne C."/>
            <person name="Richard G.-F."/>
            <person name="Sacerdot C."/>
            <person name="Straub M.-L."/>
            <person name="Talla E."/>
        </authorList>
    </citation>
    <scope>NUCLEOTIDE SEQUENCE [LARGE SCALE GENOMIC DNA]</scope>
    <source>
        <strain evidence="12">ATCC 56472 / CBS 6340 / NRRL Y-8284</strain>
    </source>
</reference>
<evidence type="ECO:0000256" key="4">
    <source>
        <dbReference type="ARBA" id="ARBA00022679"/>
    </source>
</evidence>
<dbReference type="EMBL" id="CU928168">
    <property type="protein sequence ID" value="CAR22613.1"/>
    <property type="molecule type" value="Genomic_DNA"/>
</dbReference>
<evidence type="ECO:0000256" key="3">
    <source>
        <dbReference type="ARBA" id="ARBA00012132"/>
    </source>
</evidence>
<dbReference type="STRING" id="559295.C5DGS1"/>
<dbReference type="eggNOG" id="KOG2468">
    <property type="taxonomic scope" value="Eukaryota"/>
</dbReference>
<protein>
    <recommendedName>
        <fullName evidence="3">dolichol kinase</fullName>
        <ecNumber evidence="3">2.7.1.108</ecNumber>
    </recommendedName>
</protein>
<dbReference type="PANTHER" id="PTHR13205:SF15">
    <property type="entry name" value="DOLICHOL KINASE"/>
    <property type="match status" value="1"/>
</dbReference>
<dbReference type="FunCoup" id="C5DGS1">
    <property type="interactions" value="100"/>
</dbReference>
<evidence type="ECO:0000256" key="10">
    <source>
        <dbReference type="SAM" id="Phobius"/>
    </source>
</evidence>
<evidence type="ECO:0000256" key="1">
    <source>
        <dbReference type="ARBA" id="ARBA00004477"/>
    </source>
</evidence>
<name>C5DGS1_LACTC</name>
<proteinExistence type="inferred from homology"/>
<dbReference type="Proteomes" id="UP000002036">
    <property type="component" value="Chromosome D"/>
</dbReference>
<feature type="transmembrane region" description="Helical" evidence="10">
    <location>
        <begin position="96"/>
        <end position="117"/>
    </location>
</feature>
<feature type="transmembrane region" description="Helical" evidence="10">
    <location>
        <begin position="379"/>
        <end position="398"/>
    </location>
</feature>
<evidence type="ECO:0000256" key="9">
    <source>
        <dbReference type="ARBA" id="ARBA00023136"/>
    </source>
</evidence>
<evidence type="ECO:0000256" key="8">
    <source>
        <dbReference type="ARBA" id="ARBA00022989"/>
    </source>
</evidence>
<dbReference type="GeneID" id="8295283"/>
<dbReference type="OrthoDB" id="377083at2759"/>
<dbReference type="AlphaFoldDB" id="C5DGS1"/>
<dbReference type="GO" id="GO:0004168">
    <property type="term" value="F:dolichol kinase activity"/>
    <property type="evidence" value="ECO:0007669"/>
    <property type="project" value="UniProtKB-EC"/>
</dbReference>
<keyword evidence="8 10" id="KW-1133">Transmembrane helix</keyword>